<evidence type="ECO:0000313" key="4">
    <source>
        <dbReference type="Proteomes" id="UP000252479"/>
    </source>
</evidence>
<comment type="caution">
    <text evidence="3">The sequence shown here is derived from an EMBL/GenBank/DDBJ whole genome shotgun (WGS) entry which is preliminary data.</text>
</comment>
<gene>
    <name evidence="3" type="ORF">CIK83_12395</name>
</gene>
<dbReference type="SUPFAM" id="SSF52540">
    <property type="entry name" value="P-loop containing nucleoside triphosphate hydrolases"/>
    <property type="match status" value="1"/>
</dbReference>
<dbReference type="Pfam" id="PF13175">
    <property type="entry name" value="AAA_15"/>
    <property type="match status" value="1"/>
</dbReference>
<keyword evidence="3" id="KW-0067">ATP-binding</keyword>
<dbReference type="InterPro" id="IPR027417">
    <property type="entry name" value="P-loop_NTPase"/>
</dbReference>
<keyword evidence="3" id="KW-0547">Nucleotide-binding</keyword>
<feature type="coiled-coil region" evidence="1">
    <location>
        <begin position="279"/>
        <end position="313"/>
    </location>
</feature>
<feature type="domain" description="Endonuclease GajA/Old nuclease/RecF-like AAA" evidence="2">
    <location>
        <begin position="3"/>
        <end position="406"/>
    </location>
</feature>
<dbReference type="CDD" id="cd00267">
    <property type="entry name" value="ABC_ATPase"/>
    <property type="match status" value="1"/>
</dbReference>
<keyword evidence="4" id="KW-1185">Reference proteome</keyword>
<sequence length="421" mass="48963">MFKIKYIRISGFWGEHTIETNFYSSVNVIIGKNGTGKTTFMSILHAVLTVDIEWLYDFEFNEVEIKLIDGKKAKTVKVRKIISTDYRFPHVEYTISKNKYNLRVVGSDENVPLHFKRRIIEESEEIRIKMDELVNITTLSVYRIKKDYDQNRRERQESKNISPVDLILQELIQRLTTYQLELSDKARAVSSSLQRKVLTSLLYTGETDQKSGFSLNFDKKDEKRKLIAAYKQLGVLDSKVRNDINNHVEKVAESVNKMKQVIDASTQDDPIDFDFISPLERIKQTKKVVDMSLEAEEEEKEIFKQRNDFLKILKAFITDKEFEFQNGQLTVYKNGNVPISKLSSGEKQLIILFSETLLQRQEPYIFIADEPELSLHVTWQREILPAIKQLNPNAQLIVATHSPEVAGKYSDKIIDMEDLHK</sequence>
<name>A0A368LHV6_9VIBR</name>
<reference evidence="3 4" key="1">
    <citation type="journal article" date="2017" name="Elife">
        <title>Extensive horizontal gene transfer in cheese-associated bacteria.</title>
        <authorList>
            <person name="Bonham K.S."/>
            <person name="Wolfe B.E."/>
            <person name="Dutton R.J."/>
        </authorList>
    </citation>
    <scope>NUCLEOTIDE SEQUENCE [LARGE SCALE GENOMIC DNA]</scope>
    <source>
        <strain evidence="3 4">JB196</strain>
    </source>
</reference>
<organism evidence="3 4">
    <name type="scientific">Vibrio casei</name>
    <dbReference type="NCBI Taxonomy" id="673372"/>
    <lineage>
        <taxon>Bacteria</taxon>
        <taxon>Pseudomonadati</taxon>
        <taxon>Pseudomonadota</taxon>
        <taxon>Gammaproteobacteria</taxon>
        <taxon>Vibrionales</taxon>
        <taxon>Vibrionaceae</taxon>
        <taxon>Vibrio</taxon>
    </lineage>
</organism>
<evidence type="ECO:0000256" key="1">
    <source>
        <dbReference type="SAM" id="Coils"/>
    </source>
</evidence>
<protein>
    <submittedName>
        <fullName evidence="3">ATP-binding protein</fullName>
    </submittedName>
</protein>
<dbReference type="PANTHER" id="PTHR43581:SF2">
    <property type="entry name" value="EXCINUCLEASE ATPASE SUBUNIT"/>
    <property type="match status" value="1"/>
</dbReference>
<proteinExistence type="predicted"/>
<dbReference type="GeneID" id="303189721"/>
<dbReference type="InterPro" id="IPR041685">
    <property type="entry name" value="AAA_GajA/Old/RecF-like"/>
</dbReference>
<dbReference type="EMBL" id="QPGL01000002">
    <property type="protein sequence ID" value="RCS70251.1"/>
    <property type="molecule type" value="Genomic_DNA"/>
</dbReference>
<dbReference type="RefSeq" id="WP_086958559.1">
    <property type="nucleotide sequence ID" value="NZ_FUKS01000007.1"/>
</dbReference>
<accession>A0A368LHV6</accession>
<dbReference type="InterPro" id="IPR051396">
    <property type="entry name" value="Bact_Antivir_Def_Nuclease"/>
</dbReference>
<dbReference type="Proteomes" id="UP000252479">
    <property type="component" value="Unassembled WGS sequence"/>
</dbReference>
<evidence type="ECO:0000259" key="2">
    <source>
        <dbReference type="Pfam" id="PF13175"/>
    </source>
</evidence>
<dbReference type="AlphaFoldDB" id="A0A368LHV6"/>
<dbReference type="Gene3D" id="3.40.50.300">
    <property type="entry name" value="P-loop containing nucleotide triphosphate hydrolases"/>
    <property type="match status" value="1"/>
</dbReference>
<dbReference type="GO" id="GO:0005524">
    <property type="term" value="F:ATP binding"/>
    <property type="evidence" value="ECO:0007669"/>
    <property type="project" value="UniProtKB-KW"/>
</dbReference>
<evidence type="ECO:0000313" key="3">
    <source>
        <dbReference type="EMBL" id="RCS70251.1"/>
    </source>
</evidence>
<dbReference type="PANTHER" id="PTHR43581">
    <property type="entry name" value="ATP/GTP PHOSPHATASE"/>
    <property type="match status" value="1"/>
</dbReference>
<keyword evidence="1" id="KW-0175">Coiled coil</keyword>